<feature type="compositionally biased region" description="Low complexity" evidence="6">
    <location>
        <begin position="121"/>
        <end position="145"/>
    </location>
</feature>
<evidence type="ECO:0000256" key="6">
    <source>
        <dbReference type="SAM" id="MobiDB-lite"/>
    </source>
</evidence>
<protein>
    <recommendedName>
        <fullName evidence="7">C2H2-type domain-containing protein</fullName>
    </recommendedName>
</protein>
<dbReference type="InterPro" id="IPR013087">
    <property type="entry name" value="Znf_C2H2_type"/>
</dbReference>
<dbReference type="SUPFAM" id="SSF57667">
    <property type="entry name" value="beta-beta-alpha zinc fingers"/>
    <property type="match status" value="1"/>
</dbReference>
<dbReference type="PROSITE" id="PS50157">
    <property type="entry name" value="ZINC_FINGER_C2H2_2"/>
    <property type="match status" value="2"/>
</dbReference>
<evidence type="ECO:0000313" key="8">
    <source>
        <dbReference type="EMBL" id="KIY64748.1"/>
    </source>
</evidence>
<dbReference type="InterPro" id="IPR036236">
    <property type="entry name" value="Znf_C2H2_sf"/>
</dbReference>
<dbReference type="Gene3D" id="3.30.160.60">
    <property type="entry name" value="Classic Zinc Finger"/>
    <property type="match status" value="2"/>
</dbReference>
<proteinExistence type="predicted"/>
<feature type="domain" description="C2H2-type" evidence="7">
    <location>
        <begin position="49"/>
        <end position="79"/>
    </location>
</feature>
<dbReference type="PANTHER" id="PTHR24403">
    <property type="entry name" value="ZINC FINGER PROTEIN"/>
    <property type="match status" value="1"/>
</dbReference>
<dbReference type="SMART" id="SM00355">
    <property type="entry name" value="ZnF_C2H2"/>
    <property type="match status" value="3"/>
</dbReference>
<accession>A0A0D7B2D2</accession>
<feature type="region of interest" description="Disordered" evidence="6">
    <location>
        <begin position="121"/>
        <end position="159"/>
    </location>
</feature>
<keyword evidence="1" id="KW-0479">Metal-binding</keyword>
<evidence type="ECO:0000256" key="1">
    <source>
        <dbReference type="ARBA" id="ARBA00022723"/>
    </source>
</evidence>
<dbReference type="OrthoDB" id="654211at2759"/>
<dbReference type="GO" id="GO:0045944">
    <property type="term" value="P:positive regulation of transcription by RNA polymerase II"/>
    <property type="evidence" value="ECO:0007669"/>
    <property type="project" value="TreeGrafter"/>
</dbReference>
<dbReference type="PANTHER" id="PTHR24403:SF67">
    <property type="entry name" value="FI01116P-RELATED"/>
    <property type="match status" value="1"/>
</dbReference>
<dbReference type="FunFam" id="3.30.160.60:FF:000446">
    <property type="entry name" value="Zinc finger protein"/>
    <property type="match status" value="1"/>
</dbReference>
<evidence type="ECO:0000256" key="4">
    <source>
        <dbReference type="ARBA" id="ARBA00022833"/>
    </source>
</evidence>
<evidence type="ECO:0000313" key="9">
    <source>
        <dbReference type="Proteomes" id="UP000054007"/>
    </source>
</evidence>
<keyword evidence="3 5" id="KW-0863">Zinc-finger</keyword>
<gene>
    <name evidence="8" type="ORF">CYLTODRAFT_492857</name>
</gene>
<keyword evidence="9" id="KW-1185">Reference proteome</keyword>
<organism evidence="8 9">
    <name type="scientific">Cylindrobasidium torrendii FP15055 ss-10</name>
    <dbReference type="NCBI Taxonomy" id="1314674"/>
    <lineage>
        <taxon>Eukaryota</taxon>
        <taxon>Fungi</taxon>
        <taxon>Dikarya</taxon>
        <taxon>Basidiomycota</taxon>
        <taxon>Agaricomycotina</taxon>
        <taxon>Agaricomycetes</taxon>
        <taxon>Agaricomycetidae</taxon>
        <taxon>Agaricales</taxon>
        <taxon>Marasmiineae</taxon>
        <taxon>Physalacriaceae</taxon>
        <taxon>Cylindrobasidium</taxon>
    </lineage>
</organism>
<evidence type="ECO:0000256" key="5">
    <source>
        <dbReference type="PROSITE-ProRule" id="PRU00042"/>
    </source>
</evidence>
<evidence type="ECO:0000259" key="7">
    <source>
        <dbReference type="PROSITE" id="PS50157"/>
    </source>
</evidence>
<evidence type="ECO:0000256" key="3">
    <source>
        <dbReference type="ARBA" id="ARBA00022771"/>
    </source>
</evidence>
<dbReference type="InterPro" id="IPR050688">
    <property type="entry name" value="Zinc_finger/UBP_domain"/>
</dbReference>
<feature type="domain" description="C2H2-type" evidence="7">
    <location>
        <begin position="19"/>
        <end position="46"/>
    </location>
</feature>
<dbReference type="EMBL" id="KN880620">
    <property type="protein sequence ID" value="KIY64748.1"/>
    <property type="molecule type" value="Genomic_DNA"/>
</dbReference>
<name>A0A0D7B2D2_9AGAR</name>
<sequence length="289" mass="31745">MPKVASQKVSACSTQDKAFICPVCGKTTKTKRYLKRHMDVHDPSTKNKYQCPEPGCSHSARQKANLKEHMKAVHLDIKDLSCPYCDFVTSRSANIIHHQKRSHPELPFIRLAGIRALSTFSPTSSATPSSSSSSRDSSPTHASTSTTLPTQPPVYDTWTQGTSIPDFDFDFDFDVLDYGLPTDVYFPPDPLAFELFPATSSNLADQDYLALLQEEMQELPEDQSPATLASPASSEASCGLRLPTPSWEQTASNQLEDASDFAYGYPLEGFSSQVDEWLSTGGFAGPLVY</sequence>
<dbReference type="GO" id="GO:0008270">
    <property type="term" value="F:zinc ion binding"/>
    <property type="evidence" value="ECO:0007669"/>
    <property type="project" value="UniProtKB-KW"/>
</dbReference>
<dbReference type="Proteomes" id="UP000054007">
    <property type="component" value="Unassembled WGS sequence"/>
</dbReference>
<dbReference type="STRING" id="1314674.A0A0D7B2D2"/>
<reference evidence="8 9" key="1">
    <citation type="journal article" date="2015" name="Fungal Genet. Biol.">
        <title>Evolution of novel wood decay mechanisms in Agaricales revealed by the genome sequences of Fistulina hepatica and Cylindrobasidium torrendii.</title>
        <authorList>
            <person name="Floudas D."/>
            <person name="Held B.W."/>
            <person name="Riley R."/>
            <person name="Nagy L.G."/>
            <person name="Koehler G."/>
            <person name="Ransdell A.S."/>
            <person name="Younus H."/>
            <person name="Chow J."/>
            <person name="Chiniquy J."/>
            <person name="Lipzen A."/>
            <person name="Tritt A."/>
            <person name="Sun H."/>
            <person name="Haridas S."/>
            <person name="LaButti K."/>
            <person name="Ohm R.A."/>
            <person name="Kues U."/>
            <person name="Blanchette R.A."/>
            <person name="Grigoriev I.V."/>
            <person name="Minto R.E."/>
            <person name="Hibbett D.S."/>
        </authorList>
    </citation>
    <scope>NUCLEOTIDE SEQUENCE [LARGE SCALE GENOMIC DNA]</scope>
    <source>
        <strain evidence="8 9">FP15055 ss-10</strain>
    </source>
</reference>
<dbReference type="GO" id="GO:0005634">
    <property type="term" value="C:nucleus"/>
    <property type="evidence" value="ECO:0007669"/>
    <property type="project" value="TreeGrafter"/>
</dbReference>
<keyword evidence="4" id="KW-0862">Zinc</keyword>
<evidence type="ECO:0000256" key="2">
    <source>
        <dbReference type="ARBA" id="ARBA00022737"/>
    </source>
</evidence>
<dbReference type="AlphaFoldDB" id="A0A0D7B2D2"/>
<dbReference type="Pfam" id="PF00096">
    <property type="entry name" value="zf-C2H2"/>
    <property type="match status" value="3"/>
</dbReference>
<keyword evidence="2" id="KW-0677">Repeat</keyword>